<comment type="caution">
    <text evidence="1">The sequence shown here is derived from an EMBL/GenBank/DDBJ whole genome shotgun (WGS) entry which is preliminary data.</text>
</comment>
<dbReference type="Gene3D" id="6.10.140.1110">
    <property type="match status" value="1"/>
</dbReference>
<accession>A0ABS7K5X8</accession>
<gene>
    <name evidence="1" type="ORF">H0185_12440</name>
</gene>
<reference evidence="1 2" key="1">
    <citation type="submission" date="2020-07" db="EMBL/GenBank/DDBJ databases">
        <title>Fungal Genomes of the International Space Station.</title>
        <authorList>
            <person name="Seuylemezian A."/>
            <person name="Singh N.K."/>
            <person name="Wood J."/>
            <person name="Venkateswaran K."/>
        </authorList>
    </citation>
    <scope>NUCLEOTIDE SEQUENCE [LARGE SCALE GENOMIC DNA]</scope>
    <source>
        <strain evidence="1 2">PL-B2</strain>
    </source>
</reference>
<sequence>MKLIQTVVVKQVLTETGKDKLLTNYETKKFQLQKESDQLKFEMKKQEKMKKFPPELLKKQFEKEIMVRNEKIKLLDFHIEQLHILPIGSELKESEHEALVDVNVGDSWDDFIVEKTIVVKDGIVVEIRER</sequence>
<dbReference type="Pfam" id="PF11068">
    <property type="entry name" value="YlqD"/>
    <property type="match status" value="1"/>
</dbReference>
<dbReference type="RefSeq" id="WP_221873829.1">
    <property type="nucleotide sequence ID" value="NZ_JACWFH010000013.1"/>
</dbReference>
<evidence type="ECO:0000313" key="1">
    <source>
        <dbReference type="EMBL" id="MBY0097604.1"/>
    </source>
</evidence>
<dbReference type="EMBL" id="JACWFH010000013">
    <property type="protein sequence ID" value="MBY0097604.1"/>
    <property type="molecule type" value="Genomic_DNA"/>
</dbReference>
<organism evidence="1 2">
    <name type="scientific">Mesobacillus maritimus</name>
    <dbReference type="NCBI Taxonomy" id="1643336"/>
    <lineage>
        <taxon>Bacteria</taxon>
        <taxon>Bacillati</taxon>
        <taxon>Bacillota</taxon>
        <taxon>Bacilli</taxon>
        <taxon>Bacillales</taxon>
        <taxon>Bacillaceae</taxon>
        <taxon>Mesobacillus</taxon>
    </lineage>
</organism>
<evidence type="ECO:0000313" key="2">
    <source>
        <dbReference type="Proteomes" id="UP000769780"/>
    </source>
</evidence>
<dbReference type="InterPro" id="IPR021297">
    <property type="entry name" value="YlqD"/>
</dbReference>
<dbReference type="Proteomes" id="UP000769780">
    <property type="component" value="Unassembled WGS sequence"/>
</dbReference>
<protein>
    <submittedName>
        <fullName evidence="1">YlqD family protein</fullName>
    </submittedName>
</protein>
<name>A0ABS7K5X8_9BACI</name>
<proteinExistence type="predicted"/>
<keyword evidence="2" id="KW-1185">Reference proteome</keyword>